<sequence>MGKILLSKNQIELMNVIQSFRFMPQKALLDMVKMMGLYKYRQSLGYAVRKLEEVGYIDSFLYGNNWKVLYITY</sequence>
<protein>
    <submittedName>
        <fullName evidence="1">Uncharacterized protein</fullName>
    </submittedName>
</protein>
<accession>A0A955L985</accession>
<dbReference type="AlphaFoldDB" id="A0A955L985"/>
<reference evidence="1" key="2">
    <citation type="journal article" date="2021" name="Microbiome">
        <title>Successional dynamics and alternative stable states in a saline activated sludge microbial community over 9 years.</title>
        <authorList>
            <person name="Wang Y."/>
            <person name="Ye J."/>
            <person name="Ju F."/>
            <person name="Liu L."/>
            <person name="Boyd J.A."/>
            <person name="Deng Y."/>
            <person name="Parks D.H."/>
            <person name="Jiang X."/>
            <person name="Yin X."/>
            <person name="Woodcroft B.J."/>
            <person name="Tyson G.W."/>
            <person name="Hugenholtz P."/>
            <person name="Polz M.F."/>
            <person name="Zhang T."/>
        </authorList>
    </citation>
    <scope>NUCLEOTIDE SEQUENCE</scope>
    <source>
        <strain evidence="1">HKST-UBA11</strain>
    </source>
</reference>
<feature type="non-terminal residue" evidence="1">
    <location>
        <position position="73"/>
    </location>
</feature>
<proteinExistence type="predicted"/>
<dbReference type="Proteomes" id="UP000754563">
    <property type="component" value="Unassembled WGS sequence"/>
</dbReference>
<reference evidence="1" key="1">
    <citation type="submission" date="2020-04" db="EMBL/GenBank/DDBJ databases">
        <authorList>
            <person name="Zhang T."/>
        </authorList>
    </citation>
    <scope>NUCLEOTIDE SEQUENCE</scope>
    <source>
        <strain evidence="1">HKST-UBA11</strain>
    </source>
</reference>
<organism evidence="1 2">
    <name type="scientific">Candidatus Dojkabacteria bacterium</name>
    <dbReference type="NCBI Taxonomy" id="2099670"/>
    <lineage>
        <taxon>Bacteria</taxon>
        <taxon>Candidatus Dojkabacteria</taxon>
    </lineage>
</organism>
<name>A0A955L985_9BACT</name>
<comment type="caution">
    <text evidence="1">The sequence shown here is derived from an EMBL/GenBank/DDBJ whole genome shotgun (WGS) entry which is preliminary data.</text>
</comment>
<gene>
    <name evidence="1" type="ORF">KC717_06015</name>
</gene>
<dbReference type="EMBL" id="JAGQLH010000090">
    <property type="protein sequence ID" value="MCA9386176.1"/>
    <property type="molecule type" value="Genomic_DNA"/>
</dbReference>
<evidence type="ECO:0000313" key="2">
    <source>
        <dbReference type="Proteomes" id="UP000754563"/>
    </source>
</evidence>
<evidence type="ECO:0000313" key="1">
    <source>
        <dbReference type="EMBL" id="MCA9386176.1"/>
    </source>
</evidence>